<evidence type="ECO:0000313" key="3">
    <source>
        <dbReference type="EMBL" id="PLK58295.1"/>
    </source>
</evidence>
<keyword evidence="1" id="KW-0315">Glutamine amidotransferase</keyword>
<feature type="domain" description="Glutamine amidotransferase" evidence="2">
    <location>
        <begin position="5"/>
        <end position="191"/>
    </location>
</feature>
<dbReference type="GO" id="GO:0005829">
    <property type="term" value="C:cytosol"/>
    <property type="evidence" value="ECO:0007669"/>
    <property type="project" value="TreeGrafter"/>
</dbReference>
<dbReference type="OrthoDB" id="9786812at2"/>
<dbReference type="Proteomes" id="UP000234253">
    <property type="component" value="Unassembled WGS sequence"/>
</dbReference>
<dbReference type="GO" id="GO:0046820">
    <property type="term" value="F:4-amino-4-deoxychorismate synthase activity"/>
    <property type="evidence" value="ECO:0007669"/>
    <property type="project" value="TreeGrafter"/>
</dbReference>
<accession>A0A2N4XWC1</accession>
<dbReference type="PRINTS" id="PR00097">
    <property type="entry name" value="ANTSNTHASEII"/>
</dbReference>
<evidence type="ECO:0000259" key="2">
    <source>
        <dbReference type="Pfam" id="PF00117"/>
    </source>
</evidence>
<dbReference type="InterPro" id="IPR006221">
    <property type="entry name" value="TrpG/PapA_dom"/>
</dbReference>
<comment type="caution">
    <text evidence="3">The sequence shown here is derived from an EMBL/GenBank/DDBJ whole genome shotgun (WGS) entry which is preliminary data.</text>
</comment>
<evidence type="ECO:0000256" key="1">
    <source>
        <dbReference type="ARBA" id="ARBA00022962"/>
    </source>
</evidence>
<dbReference type="GO" id="GO:0000162">
    <property type="term" value="P:L-tryptophan biosynthetic process"/>
    <property type="evidence" value="ECO:0007669"/>
    <property type="project" value="TreeGrafter"/>
</dbReference>
<dbReference type="GO" id="GO:0004049">
    <property type="term" value="F:anthranilate synthase activity"/>
    <property type="evidence" value="ECO:0007669"/>
    <property type="project" value="UniProtKB-EC"/>
</dbReference>
<dbReference type="PROSITE" id="PS51273">
    <property type="entry name" value="GATASE_TYPE_1"/>
    <property type="match status" value="1"/>
</dbReference>
<dbReference type="InterPro" id="IPR029062">
    <property type="entry name" value="Class_I_gatase-like"/>
</dbReference>
<dbReference type="PRINTS" id="PR00096">
    <property type="entry name" value="GATASE"/>
</dbReference>
<keyword evidence="3" id="KW-0456">Lyase</keyword>
<dbReference type="CDD" id="cd01743">
    <property type="entry name" value="GATase1_Anthranilate_Synthase"/>
    <property type="match status" value="1"/>
</dbReference>
<evidence type="ECO:0000313" key="4">
    <source>
        <dbReference type="Proteomes" id="UP000234253"/>
    </source>
</evidence>
<dbReference type="FunFam" id="3.40.50.880:FF:000003">
    <property type="entry name" value="Anthranilate synthase component II"/>
    <property type="match status" value="1"/>
</dbReference>
<reference evidence="3 4" key="1">
    <citation type="submission" date="2017-06" db="EMBL/GenBank/DDBJ databases">
        <title>Metabolic interaction between xylem feeders and their symbionts.</title>
        <authorList>
            <person name="Chouaia B."/>
        </authorList>
    </citation>
    <scope>NUCLEOTIDE SEQUENCE [LARGE SCALE GENOMIC DNA]</scope>
    <source>
        <strain evidence="3 4">Gra</strain>
    </source>
</reference>
<dbReference type="SUPFAM" id="SSF52317">
    <property type="entry name" value="Class I glutamine amidotransferase-like"/>
    <property type="match status" value="1"/>
</dbReference>
<dbReference type="PANTHER" id="PTHR43418:SF4">
    <property type="entry name" value="MULTIFUNCTIONAL TRYPTOPHAN BIOSYNTHESIS PROTEIN"/>
    <property type="match status" value="1"/>
</dbReference>
<organism evidence="3 4">
    <name type="scientific">Candidatus Palibaumannia cicadellinicola</name>
    <dbReference type="NCBI Taxonomy" id="186490"/>
    <lineage>
        <taxon>Bacteria</taxon>
        <taxon>Pseudomonadati</taxon>
        <taxon>Pseudomonadota</taxon>
        <taxon>Gammaproteobacteria</taxon>
        <taxon>Candidatus Palibaumannia</taxon>
    </lineage>
</organism>
<dbReference type="GO" id="GO:0046654">
    <property type="term" value="P:tetrahydrofolate biosynthetic process"/>
    <property type="evidence" value="ECO:0007669"/>
    <property type="project" value="TreeGrafter"/>
</dbReference>
<dbReference type="InterPro" id="IPR017926">
    <property type="entry name" value="GATASE"/>
</dbReference>
<protein>
    <submittedName>
        <fullName evidence="3">Anthranilate/aminodeoxychorismate synthase component II</fullName>
        <ecNumber evidence="3">4.1.3.27</ecNumber>
    </submittedName>
</protein>
<dbReference type="EMBL" id="NJPO01000152">
    <property type="protein sequence ID" value="PLK58295.1"/>
    <property type="molecule type" value="Genomic_DNA"/>
</dbReference>
<dbReference type="RefSeq" id="WP_101627068.1">
    <property type="nucleotide sequence ID" value="NZ_NJPO01000152.1"/>
</dbReference>
<dbReference type="AlphaFoldDB" id="A0A2N4XWC1"/>
<dbReference type="Pfam" id="PF00117">
    <property type="entry name" value="GATase"/>
    <property type="match status" value="1"/>
</dbReference>
<dbReference type="PANTHER" id="PTHR43418">
    <property type="entry name" value="MULTIFUNCTIONAL TRYPTOPHAN BIOSYNTHESIS PROTEIN-RELATED"/>
    <property type="match status" value="1"/>
</dbReference>
<proteinExistence type="predicted"/>
<name>A0A2N4XWC1_9GAMM</name>
<dbReference type="Gene3D" id="3.40.50.880">
    <property type="match status" value="1"/>
</dbReference>
<dbReference type="InterPro" id="IPR050472">
    <property type="entry name" value="Anth_synth/Amidotransfase"/>
</dbReference>
<sequence>MSKLLIIDNYDSFTWNLYQYFCELGAQVEVRRNDSINLIEIEQLAPQQLVISPGPGTPNEAGISLSAIRYFAGKLPILGVCLGHQAIGQVFGAQVVQARKVMHGKISIIKHHRKGLFAGLAQPIKVIRYNSLVLDATSIPPCLEVTAWSLRAGEKDEIMAIQHRSLALKGVQFHPESIMSEQGHKLLNNFLRLRC</sequence>
<dbReference type="NCBIfam" id="TIGR00566">
    <property type="entry name" value="trpG_papA"/>
    <property type="match status" value="1"/>
</dbReference>
<dbReference type="EC" id="4.1.3.27" evidence="3"/>
<dbReference type="PRINTS" id="PR00099">
    <property type="entry name" value="CPSGATASE"/>
</dbReference>
<gene>
    <name evidence="3" type="ORF">CEX73_02815</name>
</gene>